<name>A0A0D6PF04_9PROT</name>
<dbReference type="Proteomes" id="UP000032668">
    <property type="component" value="Unassembled WGS sequence"/>
</dbReference>
<accession>A0A0D6PF04</accession>
<evidence type="ECO:0000313" key="3">
    <source>
        <dbReference type="Proteomes" id="UP000032668"/>
    </source>
</evidence>
<gene>
    <name evidence="2" type="ORF">Aam_030_016</name>
</gene>
<sequence>MARPRKQGLEGASDTPAPDIPLMSRGRVAKHTPLIFRGRHLQFRPGVEFTAERELRAALDESGADVDWSNDA</sequence>
<keyword evidence="3" id="KW-1185">Reference proteome</keyword>
<feature type="region of interest" description="Disordered" evidence="1">
    <location>
        <begin position="1"/>
        <end position="25"/>
    </location>
</feature>
<dbReference type="EMBL" id="BANC01000030">
    <property type="protein sequence ID" value="GAN79783.1"/>
    <property type="molecule type" value="Genomic_DNA"/>
</dbReference>
<dbReference type="AlphaFoldDB" id="A0A0D6PF04"/>
<organism evidence="2 3">
    <name type="scientific">Acidocella aminolytica 101 = DSM 11237</name>
    <dbReference type="NCBI Taxonomy" id="1120923"/>
    <lineage>
        <taxon>Bacteria</taxon>
        <taxon>Pseudomonadati</taxon>
        <taxon>Pseudomonadota</taxon>
        <taxon>Alphaproteobacteria</taxon>
        <taxon>Acetobacterales</taxon>
        <taxon>Acidocellaceae</taxon>
        <taxon>Acidocella</taxon>
    </lineage>
</organism>
<reference evidence="2 3" key="1">
    <citation type="submission" date="2012-11" db="EMBL/GenBank/DDBJ databases">
        <title>Whole genome sequence of Acidocella aminolytica 101 = DSM 11237.</title>
        <authorList>
            <person name="Azuma Y."/>
            <person name="Higashiura N."/>
            <person name="Hirakawa H."/>
            <person name="Matsushita K."/>
        </authorList>
    </citation>
    <scope>NUCLEOTIDE SEQUENCE [LARGE SCALE GENOMIC DNA]</scope>
    <source>
        <strain evidence="3">101 / DSM 11237</strain>
    </source>
</reference>
<proteinExistence type="predicted"/>
<evidence type="ECO:0000256" key="1">
    <source>
        <dbReference type="SAM" id="MobiDB-lite"/>
    </source>
</evidence>
<dbReference type="STRING" id="1120923.SAMN02746095_02949"/>
<evidence type="ECO:0000313" key="2">
    <source>
        <dbReference type="EMBL" id="GAN79783.1"/>
    </source>
</evidence>
<protein>
    <submittedName>
        <fullName evidence="2">Uncharacterized protein</fullName>
    </submittedName>
</protein>
<comment type="caution">
    <text evidence="2">The sequence shown here is derived from an EMBL/GenBank/DDBJ whole genome shotgun (WGS) entry which is preliminary data.</text>
</comment>